<dbReference type="Pfam" id="PF07729">
    <property type="entry name" value="FCD"/>
    <property type="match status" value="1"/>
</dbReference>
<name>A0A5S9PBJ6_9HYPH</name>
<dbReference type="SMART" id="SM00895">
    <property type="entry name" value="FCD"/>
    <property type="match status" value="1"/>
</dbReference>
<protein>
    <recommendedName>
        <fullName evidence="4">HTH gntR-type domain-containing protein</fullName>
    </recommendedName>
</protein>
<dbReference type="InterPro" id="IPR000524">
    <property type="entry name" value="Tscrpt_reg_HTH_GntR"/>
</dbReference>
<reference evidence="5 6" key="1">
    <citation type="submission" date="2019-12" db="EMBL/GenBank/DDBJ databases">
        <authorList>
            <person name="Reyes-Prieto M."/>
        </authorList>
    </citation>
    <scope>NUCLEOTIDE SEQUENCE [LARGE SCALE GENOMIC DNA]</scope>
    <source>
        <strain evidence="5">HF14-78462</strain>
    </source>
</reference>
<dbReference type="AlphaFoldDB" id="A0A5S9PBJ6"/>
<keyword evidence="2" id="KW-0238">DNA-binding</keyword>
<accession>A0A5S9PBJ6</accession>
<evidence type="ECO:0000256" key="2">
    <source>
        <dbReference type="ARBA" id="ARBA00023125"/>
    </source>
</evidence>
<evidence type="ECO:0000313" key="6">
    <source>
        <dbReference type="Proteomes" id="UP000433050"/>
    </source>
</evidence>
<dbReference type="GO" id="GO:0003700">
    <property type="term" value="F:DNA-binding transcription factor activity"/>
    <property type="evidence" value="ECO:0007669"/>
    <property type="project" value="InterPro"/>
</dbReference>
<dbReference type="EMBL" id="CACSAS010000001">
    <property type="protein sequence ID" value="CAA0100952.1"/>
    <property type="molecule type" value="Genomic_DNA"/>
</dbReference>
<dbReference type="PROSITE" id="PS50949">
    <property type="entry name" value="HTH_GNTR"/>
    <property type="match status" value="1"/>
</dbReference>
<dbReference type="SMART" id="SM00345">
    <property type="entry name" value="HTH_GNTR"/>
    <property type="match status" value="1"/>
</dbReference>
<evidence type="ECO:0000256" key="1">
    <source>
        <dbReference type="ARBA" id="ARBA00023015"/>
    </source>
</evidence>
<dbReference type="Gene3D" id="1.10.10.10">
    <property type="entry name" value="Winged helix-like DNA-binding domain superfamily/Winged helix DNA-binding domain"/>
    <property type="match status" value="1"/>
</dbReference>
<proteinExistence type="predicted"/>
<dbReference type="PANTHER" id="PTHR43537">
    <property type="entry name" value="TRANSCRIPTIONAL REGULATOR, GNTR FAMILY"/>
    <property type="match status" value="1"/>
</dbReference>
<dbReference type="Proteomes" id="UP000433050">
    <property type="component" value="Unassembled WGS sequence"/>
</dbReference>
<keyword evidence="3" id="KW-0804">Transcription</keyword>
<dbReference type="InterPro" id="IPR036390">
    <property type="entry name" value="WH_DNA-bd_sf"/>
</dbReference>
<organism evidence="5 6">
    <name type="scientific">Starkeya nomas</name>
    <dbReference type="NCBI Taxonomy" id="2666134"/>
    <lineage>
        <taxon>Bacteria</taxon>
        <taxon>Pseudomonadati</taxon>
        <taxon>Pseudomonadota</taxon>
        <taxon>Alphaproteobacteria</taxon>
        <taxon>Hyphomicrobiales</taxon>
        <taxon>Xanthobacteraceae</taxon>
        <taxon>Starkeya</taxon>
    </lineage>
</organism>
<dbReference type="GO" id="GO:0003677">
    <property type="term" value="F:DNA binding"/>
    <property type="evidence" value="ECO:0007669"/>
    <property type="project" value="UniProtKB-KW"/>
</dbReference>
<dbReference type="InterPro" id="IPR036388">
    <property type="entry name" value="WH-like_DNA-bd_sf"/>
</dbReference>
<evidence type="ECO:0000313" key="5">
    <source>
        <dbReference type="EMBL" id="CAA0100952.1"/>
    </source>
</evidence>
<evidence type="ECO:0000259" key="4">
    <source>
        <dbReference type="PROSITE" id="PS50949"/>
    </source>
</evidence>
<sequence length="244" mass="27246">MENEGRVTQQNGNGGSTLSDQVYSAIRQDMLDGKMLPGAKVSLRSLATTYGTSMQPVREAVARLVADDALEVTPARTIQVPLLERAQCDEVWSLRALLEGEAAALFTLRATEPDFDRLQELTRASHHAQFHGTPAEHMRSIHNWAFFVSEHCGSPLLASLIRTMRLRGAPMMARALHAPMVQDPAFLEFTNQIMQEIVLALRTRDGARVRDLRRVDILSYQRYLYSRLGWTLDKTPQTGASSPS</sequence>
<gene>
    <name evidence="5" type="ORF">STARVERO_02682</name>
</gene>
<evidence type="ECO:0000256" key="3">
    <source>
        <dbReference type="ARBA" id="ARBA00023163"/>
    </source>
</evidence>
<dbReference type="Gene3D" id="1.20.120.530">
    <property type="entry name" value="GntR ligand-binding domain-like"/>
    <property type="match status" value="1"/>
</dbReference>
<dbReference type="InterPro" id="IPR011711">
    <property type="entry name" value="GntR_C"/>
</dbReference>
<feature type="domain" description="HTH gntR-type" evidence="4">
    <location>
        <begin position="16"/>
        <end position="83"/>
    </location>
</feature>
<dbReference type="InterPro" id="IPR008920">
    <property type="entry name" value="TF_FadR/GntR_C"/>
</dbReference>
<dbReference type="SUPFAM" id="SSF46785">
    <property type="entry name" value="Winged helix' DNA-binding domain"/>
    <property type="match status" value="1"/>
</dbReference>
<keyword evidence="6" id="KW-1185">Reference proteome</keyword>
<keyword evidence="1" id="KW-0805">Transcription regulation</keyword>
<dbReference type="Pfam" id="PF00392">
    <property type="entry name" value="GntR"/>
    <property type="match status" value="1"/>
</dbReference>
<dbReference type="PANTHER" id="PTHR43537:SF39">
    <property type="entry name" value="HTH-TYPE TRANSCRIPTIONAL REGULATOR MCBR"/>
    <property type="match status" value="1"/>
</dbReference>
<dbReference type="SUPFAM" id="SSF48008">
    <property type="entry name" value="GntR ligand-binding domain-like"/>
    <property type="match status" value="1"/>
</dbReference>